<dbReference type="Gene3D" id="4.10.320.10">
    <property type="entry name" value="E3-binding domain"/>
    <property type="match status" value="1"/>
</dbReference>
<reference evidence="4 5" key="1">
    <citation type="submission" date="2024-10" db="EMBL/GenBank/DDBJ databases">
        <title>The Natural Products Discovery Center: Release of the First 8490 Sequenced Strains for Exploring Actinobacteria Biosynthetic Diversity.</title>
        <authorList>
            <person name="Kalkreuter E."/>
            <person name="Kautsar S.A."/>
            <person name="Yang D."/>
            <person name="Bader C.D."/>
            <person name="Teijaro C.N."/>
            <person name="Fluegel L."/>
            <person name="Davis C.M."/>
            <person name="Simpson J.R."/>
            <person name="Lauterbach L."/>
            <person name="Steele A.D."/>
            <person name="Gui C."/>
            <person name="Meng S."/>
            <person name="Li G."/>
            <person name="Viehrig K."/>
            <person name="Ye F."/>
            <person name="Su P."/>
            <person name="Kiefer A.F."/>
            <person name="Nichols A."/>
            <person name="Cepeda A.J."/>
            <person name="Yan W."/>
            <person name="Fan B."/>
            <person name="Jiang Y."/>
            <person name="Adhikari A."/>
            <person name="Zheng C.-J."/>
            <person name="Schuster L."/>
            <person name="Cowan T.M."/>
            <person name="Smanski M.J."/>
            <person name="Chevrette M.G."/>
            <person name="De Carvalho L.P.S."/>
            <person name="Shen B."/>
        </authorList>
    </citation>
    <scope>NUCLEOTIDE SEQUENCE [LARGE SCALE GENOMIC DNA]</scope>
    <source>
        <strain evidence="4 5">NPDC021253</strain>
    </source>
</reference>
<dbReference type="InterPro" id="IPR055370">
    <property type="entry name" value="Lsr2_DNA-bd"/>
</dbReference>
<dbReference type="InterPro" id="IPR036625">
    <property type="entry name" value="E3-bd_dom_sf"/>
</dbReference>
<name>A0ABW7SXK0_9ACTN</name>
<keyword evidence="5" id="KW-1185">Reference proteome</keyword>
<protein>
    <submittedName>
        <fullName evidence="4">Lsr2 family protein</fullName>
    </submittedName>
</protein>
<dbReference type="Gene3D" id="3.30.60.230">
    <property type="entry name" value="Lsr2, dimerization domain"/>
    <property type="match status" value="1"/>
</dbReference>
<evidence type="ECO:0000313" key="4">
    <source>
        <dbReference type="EMBL" id="MFI0797017.1"/>
    </source>
</evidence>
<feature type="domain" description="Lsr2 DNA-binding" evidence="3">
    <location>
        <begin position="80"/>
        <end position="113"/>
    </location>
</feature>
<evidence type="ECO:0000259" key="3">
    <source>
        <dbReference type="Pfam" id="PF23359"/>
    </source>
</evidence>
<proteinExistence type="predicted"/>
<keyword evidence="1" id="KW-0238">DNA-binding</keyword>
<feature type="domain" description="Lsr2 dimerization" evidence="2">
    <location>
        <begin position="1"/>
        <end position="58"/>
    </location>
</feature>
<dbReference type="EMBL" id="JBIRPU010000041">
    <property type="protein sequence ID" value="MFI0797017.1"/>
    <property type="molecule type" value="Genomic_DNA"/>
</dbReference>
<organism evidence="4 5">
    <name type="scientific">Micromonospora rubida</name>
    <dbReference type="NCBI Taxonomy" id="2697657"/>
    <lineage>
        <taxon>Bacteria</taxon>
        <taxon>Bacillati</taxon>
        <taxon>Actinomycetota</taxon>
        <taxon>Actinomycetes</taxon>
        <taxon>Micromonosporales</taxon>
        <taxon>Micromonosporaceae</taxon>
        <taxon>Micromonospora</taxon>
    </lineage>
</organism>
<sequence length="115" mass="12357">MARKVITVLTDDLDGGAADRTVEFSLDRVGYTIDLSDEHAGALRNALDPFISAGRQAGRHVVDSGRAARVTARAATAGATREENRAIREWAASQGHEISARGRIPVSVVQAYKNR</sequence>
<evidence type="ECO:0000256" key="1">
    <source>
        <dbReference type="ARBA" id="ARBA00023125"/>
    </source>
</evidence>
<dbReference type="Pfam" id="PF11774">
    <property type="entry name" value="Lsr2"/>
    <property type="match status" value="1"/>
</dbReference>
<dbReference type="RefSeq" id="WP_396685654.1">
    <property type="nucleotide sequence ID" value="NZ_JBIRPU010000041.1"/>
</dbReference>
<dbReference type="Proteomes" id="UP001611075">
    <property type="component" value="Unassembled WGS sequence"/>
</dbReference>
<comment type="caution">
    <text evidence="4">The sequence shown here is derived from an EMBL/GenBank/DDBJ whole genome shotgun (WGS) entry which is preliminary data.</text>
</comment>
<dbReference type="InterPro" id="IPR042261">
    <property type="entry name" value="Lsr2-like_dimerization"/>
</dbReference>
<evidence type="ECO:0000259" key="2">
    <source>
        <dbReference type="Pfam" id="PF11774"/>
    </source>
</evidence>
<accession>A0ABW7SXK0</accession>
<evidence type="ECO:0000313" key="5">
    <source>
        <dbReference type="Proteomes" id="UP001611075"/>
    </source>
</evidence>
<dbReference type="Pfam" id="PF23359">
    <property type="entry name" value="Lsr2_DNA-bd"/>
    <property type="match status" value="1"/>
</dbReference>
<gene>
    <name evidence="4" type="ORF">ACH4OY_30695</name>
</gene>
<dbReference type="InterPro" id="IPR024412">
    <property type="entry name" value="Lsr2_dim_dom"/>
</dbReference>